<dbReference type="EMBL" id="CP001197">
    <property type="protein sequence ID" value="ACL08090.1"/>
    <property type="molecule type" value="Genomic_DNA"/>
</dbReference>
<name>B8DKC8_NITV9</name>
<proteinExistence type="predicted"/>
<evidence type="ECO:0000256" key="1">
    <source>
        <dbReference type="PROSITE-ProRule" id="PRU00339"/>
    </source>
</evidence>
<dbReference type="PROSITE" id="PS50005">
    <property type="entry name" value="TPR"/>
    <property type="match status" value="2"/>
</dbReference>
<dbReference type="STRING" id="883.DvMF_1136"/>
<dbReference type="SMART" id="SM00028">
    <property type="entry name" value="TPR"/>
    <property type="match status" value="3"/>
</dbReference>
<organism evidence="3">
    <name type="scientific">Nitratidesulfovibrio vulgaris (strain DSM 19637 / Miyazaki F)</name>
    <name type="common">Desulfovibrio vulgaris</name>
    <dbReference type="NCBI Taxonomy" id="883"/>
    <lineage>
        <taxon>Bacteria</taxon>
        <taxon>Pseudomonadati</taxon>
        <taxon>Thermodesulfobacteriota</taxon>
        <taxon>Desulfovibrionia</taxon>
        <taxon>Desulfovibrionales</taxon>
        <taxon>Desulfovibrionaceae</taxon>
        <taxon>Nitratidesulfovibrio</taxon>
    </lineage>
</organism>
<evidence type="ECO:0000313" key="3">
    <source>
        <dbReference type="EMBL" id="ACL08090.1"/>
    </source>
</evidence>
<accession>B8DKC8</accession>
<dbReference type="Pfam" id="PF13181">
    <property type="entry name" value="TPR_8"/>
    <property type="match status" value="1"/>
</dbReference>
<dbReference type="KEGG" id="dvm:DvMF_1136"/>
<dbReference type="Pfam" id="PF13176">
    <property type="entry name" value="TPR_7"/>
    <property type="match status" value="1"/>
</dbReference>
<dbReference type="eggNOG" id="COG0457">
    <property type="taxonomic scope" value="Bacteria"/>
</dbReference>
<dbReference type="InterPro" id="IPR011990">
    <property type="entry name" value="TPR-like_helical_dom_sf"/>
</dbReference>
<gene>
    <name evidence="3" type="ordered locus">DvMF_1136</name>
</gene>
<dbReference type="AlphaFoldDB" id="B8DKC8"/>
<dbReference type="OrthoDB" id="5469953at2"/>
<sequence>MTDVTRDDPIPTAPAAHAQQGSQIGSQRGRERIKGVFSTQDVKKVGTGTTTRKTIQKGFWYAEETEKGDVEVQPLNNNYVPSGPKRLITMDELLEKFAPEPEFYVQTVFPRMRELNKTVARADRHRQKGETFSAEYEYGNALQVDDENVRANFGLGLTYLSRGETGKADDIFERLVKLEAAFDEEHKHLFNEFGINLRKNQMFDQAVSYYTRALELTRKDENLHLNMARAMLEKKNFTGTVEHVLKALEINPAIDAGIKFLQWMQAKKLVPAEQQDTVREVLARIAGGGKATAQADRDGGGA</sequence>
<dbReference type="HOGENOM" id="CLU_069326_1_0_7"/>
<dbReference type="Gene3D" id="1.25.40.10">
    <property type="entry name" value="Tetratricopeptide repeat domain"/>
    <property type="match status" value="2"/>
</dbReference>
<dbReference type="SUPFAM" id="SSF48452">
    <property type="entry name" value="TPR-like"/>
    <property type="match status" value="1"/>
</dbReference>
<evidence type="ECO:0000256" key="2">
    <source>
        <dbReference type="SAM" id="MobiDB-lite"/>
    </source>
</evidence>
<keyword evidence="1" id="KW-0802">TPR repeat</keyword>
<feature type="repeat" description="TPR" evidence="1">
    <location>
        <begin position="187"/>
        <end position="220"/>
    </location>
</feature>
<feature type="region of interest" description="Disordered" evidence="2">
    <location>
        <begin position="1"/>
        <end position="32"/>
    </location>
</feature>
<reference evidence="3" key="1">
    <citation type="submission" date="2008-10" db="EMBL/GenBank/DDBJ databases">
        <title>Complete sequence of Desulfovibrio vulgaris str. 'Miyazaki F'.</title>
        <authorList>
            <person name="Lucas S."/>
            <person name="Copeland A."/>
            <person name="Lapidus A."/>
            <person name="Glavina del Rio T."/>
            <person name="Dalin E."/>
            <person name="Tice H."/>
            <person name="Bruce D."/>
            <person name="Goodwin L."/>
            <person name="Pitluck S."/>
            <person name="Sims D."/>
            <person name="Brettin T."/>
            <person name="Detter J.C."/>
            <person name="Han C."/>
            <person name="Larimer F."/>
            <person name="Land M."/>
            <person name="Hauser L."/>
            <person name="Kyrpides N."/>
            <person name="Mikhailova N."/>
            <person name="Hazen T.C."/>
            <person name="Richardson P."/>
        </authorList>
    </citation>
    <scope>NUCLEOTIDE SEQUENCE</scope>
    <source>
        <strain evidence="3">Miyazaki F</strain>
    </source>
</reference>
<feature type="repeat" description="TPR" evidence="1">
    <location>
        <begin position="149"/>
        <end position="182"/>
    </location>
</feature>
<dbReference type="InterPro" id="IPR019734">
    <property type="entry name" value="TPR_rpt"/>
</dbReference>
<protein>
    <submittedName>
        <fullName evidence="3">Tetratricopeptide domain protein</fullName>
    </submittedName>
</protein>